<evidence type="ECO:0000313" key="2">
    <source>
        <dbReference type="Proteomes" id="UP001158986"/>
    </source>
</evidence>
<comment type="caution">
    <text evidence="1">The sequence shown here is derived from an EMBL/GenBank/DDBJ whole genome shotgun (WGS) entry which is preliminary data.</text>
</comment>
<sequence>MIRQRYRLNRQINNALYGAVNYASQLLRTALKNELAAIKRWYHWISLPTPAIGRHFQTLTTHGMRSVPLLNF</sequence>
<gene>
    <name evidence="1" type="ORF">PBS001_LOCUS1264</name>
</gene>
<keyword evidence="2" id="KW-1185">Reference proteome</keyword>
<accession>A0ABN8CN55</accession>
<dbReference type="Proteomes" id="UP001158986">
    <property type="component" value="Unassembled WGS sequence"/>
</dbReference>
<organism evidence="1 2">
    <name type="scientific">Peronospora belbahrii</name>
    <dbReference type="NCBI Taxonomy" id="622444"/>
    <lineage>
        <taxon>Eukaryota</taxon>
        <taxon>Sar</taxon>
        <taxon>Stramenopiles</taxon>
        <taxon>Oomycota</taxon>
        <taxon>Peronosporomycetes</taxon>
        <taxon>Peronosporales</taxon>
        <taxon>Peronosporaceae</taxon>
        <taxon>Peronospora</taxon>
    </lineage>
</organism>
<evidence type="ECO:0000313" key="1">
    <source>
        <dbReference type="EMBL" id="CAH0514515.1"/>
    </source>
</evidence>
<reference evidence="1 2" key="1">
    <citation type="submission" date="2021-11" db="EMBL/GenBank/DDBJ databases">
        <authorList>
            <person name="Islam A."/>
            <person name="Islam S."/>
            <person name="Flora M.S."/>
            <person name="Rahman M."/>
            <person name="Ziaur R.M."/>
            <person name="Epstein J.H."/>
            <person name="Hassan M."/>
            <person name="Klassen M."/>
            <person name="Woodard K."/>
            <person name="Webb A."/>
            <person name="Webby R.J."/>
            <person name="El Zowalaty M.E."/>
        </authorList>
    </citation>
    <scope>NUCLEOTIDE SEQUENCE [LARGE SCALE GENOMIC DNA]</scope>
    <source>
        <strain evidence="1">Pbs1</strain>
    </source>
</reference>
<protein>
    <submittedName>
        <fullName evidence="1">Uncharacterized protein</fullName>
    </submittedName>
</protein>
<proteinExistence type="predicted"/>
<name>A0ABN8CN55_9STRA</name>
<dbReference type="EMBL" id="CAKLCB010000073">
    <property type="protein sequence ID" value="CAH0514515.1"/>
    <property type="molecule type" value="Genomic_DNA"/>
</dbReference>